<feature type="domain" description="Methyltransferase type 11" evidence="1">
    <location>
        <begin position="63"/>
        <end position="146"/>
    </location>
</feature>
<gene>
    <name evidence="2" type="ORF">UX78_C0003G0034</name>
</gene>
<proteinExistence type="predicted"/>
<organism evidence="2 3">
    <name type="scientific">Candidatus Amesbacteria bacterium GW2011_GWA2_47_11</name>
    <dbReference type="NCBI Taxonomy" id="1618357"/>
    <lineage>
        <taxon>Bacteria</taxon>
        <taxon>Candidatus Amesiibacteriota</taxon>
    </lineage>
</organism>
<dbReference type="AlphaFoldDB" id="A0A0G1TRI3"/>
<evidence type="ECO:0000313" key="3">
    <source>
        <dbReference type="Proteomes" id="UP000034607"/>
    </source>
</evidence>
<reference evidence="2 3" key="1">
    <citation type="journal article" date="2015" name="Nature">
        <title>rRNA introns, odd ribosomes, and small enigmatic genomes across a large radiation of phyla.</title>
        <authorList>
            <person name="Brown C.T."/>
            <person name="Hug L.A."/>
            <person name="Thomas B.C."/>
            <person name="Sharon I."/>
            <person name="Castelle C.J."/>
            <person name="Singh A."/>
            <person name="Wilkins M.J."/>
            <person name="Williams K.H."/>
            <person name="Banfield J.F."/>
        </authorList>
    </citation>
    <scope>NUCLEOTIDE SEQUENCE [LARGE SCALE GENOMIC DNA]</scope>
</reference>
<keyword evidence="2" id="KW-0489">Methyltransferase</keyword>
<dbReference type="Gene3D" id="3.40.50.150">
    <property type="entry name" value="Vaccinia Virus protein VP39"/>
    <property type="match status" value="1"/>
</dbReference>
<evidence type="ECO:0000259" key="1">
    <source>
        <dbReference type="Pfam" id="PF08241"/>
    </source>
</evidence>
<dbReference type="Pfam" id="PF08241">
    <property type="entry name" value="Methyltransf_11"/>
    <property type="match status" value="1"/>
</dbReference>
<dbReference type="InterPro" id="IPR029063">
    <property type="entry name" value="SAM-dependent_MTases_sf"/>
</dbReference>
<name>A0A0G1TRI3_9BACT</name>
<dbReference type="GO" id="GO:0032259">
    <property type="term" value="P:methylation"/>
    <property type="evidence" value="ECO:0007669"/>
    <property type="project" value="UniProtKB-KW"/>
</dbReference>
<protein>
    <submittedName>
        <fullName evidence="2">Methyltransferase</fullName>
    </submittedName>
</protein>
<dbReference type="Proteomes" id="UP000034607">
    <property type="component" value="Unassembled WGS sequence"/>
</dbReference>
<dbReference type="InterPro" id="IPR013216">
    <property type="entry name" value="Methyltransf_11"/>
</dbReference>
<accession>A0A0G1TRI3</accession>
<dbReference type="GO" id="GO:0008757">
    <property type="term" value="F:S-adenosylmethionine-dependent methyltransferase activity"/>
    <property type="evidence" value="ECO:0007669"/>
    <property type="project" value="InterPro"/>
</dbReference>
<sequence length="237" mass="26987">MITNDWTDTDVADFWDHVAPIYIRENNKVHAAHVQRFTKALEFLDLKPGHTLLNICSRDCEAADYIHNACPDISIIHAEISQKFIDLSSRSRPAEKQVKVSRFSRLPFPSKYFDRILSLETLEHTPQPLNFLRELHRVAKNTALLVLSCPPATAELPYRVYSLLFGGHGEGPHRFLSSKVTQQLLSAAGWTVNLHQGTLLLPLGPRMFRSLGERLIARFPDSLISEFGIRQIYVCQK</sequence>
<dbReference type="SUPFAM" id="SSF53335">
    <property type="entry name" value="S-adenosyl-L-methionine-dependent methyltransferases"/>
    <property type="match status" value="1"/>
</dbReference>
<dbReference type="EMBL" id="LCNM01000003">
    <property type="protein sequence ID" value="KKU56758.1"/>
    <property type="molecule type" value="Genomic_DNA"/>
</dbReference>
<keyword evidence="2" id="KW-0808">Transferase</keyword>
<evidence type="ECO:0000313" key="2">
    <source>
        <dbReference type="EMBL" id="KKU56758.1"/>
    </source>
</evidence>
<comment type="caution">
    <text evidence="2">The sequence shown here is derived from an EMBL/GenBank/DDBJ whole genome shotgun (WGS) entry which is preliminary data.</text>
</comment>